<name>A0A4Y8ZSW7_9SPHN</name>
<proteinExistence type="predicted"/>
<dbReference type="EMBL" id="SPDV01000014">
    <property type="protein sequence ID" value="TFI58587.1"/>
    <property type="molecule type" value="Genomic_DNA"/>
</dbReference>
<evidence type="ECO:0000313" key="2">
    <source>
        <dbReference type="Proteomes" id="UP000298213"/>
    </source>
</evidence>
<comment type="caution">
    <text evidence="1">The sequence shown here is derived from an EMBL/GenBank/DDBJ whole genome shotgun (WGS) entry which is preliminary data.</text>
</comment>
<gene>
    <name evidence="1" type="ORF">E2493_09180</name>
</gene>
<organism evidence="1 2">
    <name type="scientific">Sphingomonas parva</name>
    <dbReference type="NCBI Taxonomy" id="2555898"/>
    <lineage>
        <taxon>Bacteria</taxon>
        <taxon>Pseudomonadati</taxon>
        <taxon>Pseudomonadota</taxon>
        <taxon>Alphaproteobacteria</taxon>
        <taxon>Sphingomonadales</taxon>
        <taxon>Sphingomonadaceae</taxon>
        <taxon>Sphingomonas</taxon>
    </lineage>
</organism>
<reference evidence="1 2" key="1">
    <citation type="submission" date="2019-03" db="EMBL/GenBank/DDBJ databases">
        <title>Genome sequence of Sphingomonas sp. 17J27-24.</title>
        <authorList>
            <person name="Kim M."/>
            <person name="Maeng S."/>
            <person name="Sathiyaraj S."/>
        </authorList>
    </citation>
    <scope>NUCLEOTIDE SEQUENCE [LARGE SCALE GENOMIC DNA]</scope>
    <source>
        <strain evidence="1 2">17J27-24</strain>
    </source>
</reference>
<dbReference type="Proteomes" id="UP000298213">
    <property type="component" value="Unassembled WGS sequence"/>
</dbReference>
<evidence type="ECO:0000313" key="1">
    <source>
        <dbReference type="EMBL" id="TFI58587.1"/>
    </source>
</evidence>
<accession>A0A4Y8ZSW7</accession>
<protein>
    <submittedName>
        <fullName evidence="1">Uncharacterized protein</fullName>
    </submittedName>
</protein>
<keyword evidence="2" id="KW-1185">Reference proteome</keyword>
<dbReference type="PROSITE" id="PS51257">
    <property type="entry name" value="PROKAR_LIPOPROTEIN"/>
    <property type="match status" value="1"/>
</dbReference>
<dbReference type="AlphaFoldDB" id="A0A4Y8ZSW7"/>
<sequence length="130" mass="13538">MAGRAIALVVLAFAAGCGGVEPVDRNASVELAASAPAHEAIRPYVASSPIRTCPQAADFEASIAQFVHGNPTHPLPARCTTLPTGSTVLLSAPGRRPRIEHLGFAVEQGALPGGAVIWSDQLSDDYMRPR</sequence>
<dbReference type="RefSeq" id="WP_135085978.1">
    <property type="nucleotide sequence ID" value="NZ_SPDV01000014.1"/>
</dbReference>